<gene>
    <name evidence="2" type="ORF">THAOC_03497</name>
</gene>
<evidence type="ECO:0000256" key="1">
    <source>
        <dbReference type="SAM" id="MobiDB-lite"/>
    </source>
</evidence>
<feature type="compositionally biased region" description="Acidic residues" evidence="1">
    <location>
        <begin position="75"/>
        <end position="91"/>
    </location>
</feature>
<evidence type="ECO:0000313" key="2">
    <source>
        <dbReference type="EMBL" id="EJK74804.1"/>
    </source>
</evidence>
<protein>
    <submittedName>
        <fullName evidence="2">Uncharacterized protein</fullName>
    </submittedName>
</protein>
<dbReference type="Proteomes" id="UP000266841">
    <property type="component" value="Unassembled WGS sequence"/>
</dbReference>
<name>K0TCC7_THAOC</name>
<feature type="non-terminal residue" evidence="2">
    <location>
        <position position="179"/>
    </location>
</feature>
<feature type="compositionally biased region" description="Basic and acidic residues" evidence="1">
    <location>
        <begin position="108"/>
        <end position="122"/>
    </location>
</feature>
<accession>K0TCC7</accession>
<feature type="compositionally biased region" description="Basic and acidic residues" evidence="1">
    <location>
        <begin position="9"/>
        <end position="30"/>
    </location>
</feature>
<organism evidence="2 3">
    <name type="scientific">Thalassiosira oceanica</name>
    <name type="common">Marine diatom</name>
    <dbReference type="NCBI Taxonomy" id="159749"/>
    <lineage>
        <taxon>Eukaryota</taxon>
        <taxon>Sar</taxon>
        <taxon>Stramenopiles</taxon>
        <taxon>Ochrophyta</taxon>
        <taxon>Bacillariophyta</taxon>
        <taxon>Coscinodiscophyceae</taxon>
        <taxon>Thalassiosirophycidae</taxon>
        <taxon>Thalassiosirales</taxon>
        <taxon>Thalassiosiraceae</taxon>
        <taxon>Thalassiosira</taxon>
    </lineage>
</organism>
<feature type="compositionally biased region" description="Acidic residues" evidence="1">
    <location>
        <begin position="123"/>
        <end position="134"/>
    </location>
</feature>
<reference evidence="2 3" key="1">
    <citation type="journal article" date="2012" name="Genome Biol.">
        <title>Genome and low-iron response of an oceanic diatom adapted to chronic iron limitation.</title>
        <authorList>
            <person name="Lommer M."/>
            <person name="Specht M."/>
            <person name="Roy A.S."/>
            <person name="Kraemer L."/>
            <person name="Andreson R."/>
            <person name="Gutowska M.A."/>
            <person name="Wolf J."/>
            <person name="Bergner S.V."/>
            <person name="Schilhabel M.B."/>
            <person name="Klostermeier U.C."/>
            <person name="Beiko R.G."/>
            <person name="Rosenstiel P."/>
            <person name="Hippler M."/>
            <person name="Laroche J."/>
        </authorList>
    </citation>
    <scope>NUCLEOTIDE SEQUENCE [LARGE SCALE GENOMIC DNA]</scope>
    <source>
        <strain evidence="2 3">CCMP1005</strain>
    </source>
</reference>
<feature type="compositionally biased region" description="Basic residues" evidence="1">
    <location>
        <begin position="95"/>
        <end position="107"/>
    </location>
</feature>
<proteinExistence type="predicted"/>
<evidence type="ECO:0000313" key="3">
    <source>
        <dbReference type="Proteomes" id="UP000266841"/>
    </source>
</evidence>
<comment type="caution">
    <text evidence="2">The sequence shown here is derived from an EMBL/GenBank/DDBJ whole genome shotgun (WGS) entry which is preliminary data.</text>
</comment>
<feature type="region of interest" description="Disordered" evidence="1">
    <location>
        <begin position="1"/>
        <end position="145"/>
    </location>
</feature>
<keyword evidence="3" id="KW-1185">Reference proteome</keyword>
<sequence length="179" mass="20678">MRKFGFSRGSRDRRDIRGPRKKHGQNDPKKRPQKKSRGSLRSSANYDEEEAGIEITKSVSSSNDFRKKVLSSVGLDDDSDEDVVQDEEQEEVDRRRRRKGRKAAQKQKPREQRQRRSSPMREEVDECNFEDEYSLGEAGSLDSDEEGVDLLENEYCEYDSSKIEVDDGTSVRDRVVGKL</sequence>
<dbReference type="EMBL" id="AGNL01003363">
    <property type="protein sequence ID" value="EJK74804.1"/>
    <property type="molecule type" value="Genomic_DNA"/>
</dbReference>
<dbReference type="AlphaFoldDB" id="K0TCC7"/>